<evidence type="ECO:0000259" key="7">
    <source>
        <dbReference type="Pfam" id="PF14821"/>
    </source>
</evidence>
<dbReference type="GO" id="GO:0004795">
    <property type="term" value="F:threonine synthase activity"/>
    <property type="evidence" value="ECO:0007669"/>
    <property type="project" value="UniProtKB-UniRule"/>
</dbReference>
<keyword evidence="3 5" id="KW-0663">Pyridoxal phosphate</keyword>
<dbReference type="Gene3D" id="3.40.50.1100">
    <property type="match status" value="2"/>
</dbReference>
<reference evidence="8 9" key="1">
    <citation type="submission" date="2014-03" db="EMBL/GenBank/DDBJ databases">
        <title>Genomics of Bifidobacteria.</title>
        <authorList>
            <person name="Ventura M."/>
            <person name="Milani C."/>
            <person name="Lugli G.A."/>
        </authorList>
    </citation>
    <scope>NUCLEOTIDE SEQUENCE [LARGE SCALE GENOMIC DNA]</scope>
    <source>
        <strain evidence="8 9">LMG 21816</strain>
    </source>
</reference>
<dbReference type="PANTHER" id="PTHR43515:SF1">
    <property type="entry name" value="THREONINE SYNTHASE-LIKE 1"/>
    <property type="match status" value="1"/>
</dbReference>
<dbReference type="Proteomes" id="UP000029109">
    <property type="component" value="Unassembled WGS sequence"/>
</dbReference>
<dbReference type="Pfam" id="PF14821">
    <property type="entry name" value="Thr_synth_N"/>
    <property type="match status" value="1"/>
</dbReference>
<proteinExistence type="inferred from homology"/>
<dbReference type="InterPro" id="IPR004450">
    <property type="entry name" value="Thr_synthase-like"/>
</dbReference>
<dbReference type="EMBL" id="JGZJ01000005">
    <property type="protein sequence ID" value="KFI83715.1"/>
    <property type="molecule type" value="Genomic_DNA"/>
</dbReference>
<evidence type="ECO:0000313" key="8">
    <source>
        <dbReference type="EMBL" id="KFI83715.1"/>
    </source>
</evidence>
<evidence type="ECO:0000256" key="5">
    <source>
        <dbReference type="PIRSR" id="PIRSR604450-51"/>
    </source>
</evidence>
<dbReference type="AlphaFoldDB" id="A0A7V8HR12"/>
<evidence type="ECO:0000256" key="2">
    <source>
        <dbReference type="ARBA" id="ARBA00005517"/>
    </source>
</evidence>
<dbReference type="InterPro" id="IPR029144">
    <property type="entry name" value="Thr_synth_N"/>
</dbReference>
<feature type="domain" description="Threonine synthase N-terminal" evidence="7">
    <location>
        <begin position="32"/>
        <end position="107"/>
    </location>
</feature>
<dbReference type="NCBIfam" id="TIGR00260">
    <property type="entry name" value="thrC"/>
    <property type="match status" value="1"/>
</dbReference>
<accession>A0A7V8HR12</accession>
<dbReference type="InterPro" id="IPR036052">
    <property type="entry name" value="TrpB-like_PALP_sf"/>
</dbReference>
<evidence type="ECO:0000313" key="9">
    <source>
        <dbReference type="Proteomes" id="UP000029109"/>
    </source>
</evidence>
<comment type="cofactor">
    <cofactor evidence="1 5">
        <name>pyridoxal 5'-phosphate</name>
        <dbReference type="ChEBI" id="CHEBI:597326"/>
    </cofactor>
</comment>
<dbReference type="InterPro" id="IPR037158">
    <property type="entry name" value="Thr_synth_N_sf"/>
</dbReference>
<evidence type="ECO:0000256" key="1">
    <source>
        <dbReference type="ARBA" id="ARBA00001933"/>
    </source>
</evidence>
<dbReference type="Pfam" id="PF00291">
    <property type="entry name" value="PALP"/>
    <property type="match status" value="1"/>
</dbReference>
<organism evidence="8 9">
    <name type="scientific">Bifidobacterium pullorum</name>
    <dbReference type="NCBI Taxonomy" id="78448"/>
    <lineage>
        <taxon>Bacteria</taxon>
        <taxon>Bacillati</taxon>
        <taxon>Actinomycetota</taxon>
        <taxon>Actinomycetes</taxon>
        <taxon>Bifidobacteriales</taxon>
        <taxon>Bifidobacteriaceae</taxon>
        <taxon>Bifidobacterium</taxon>
    </lineage>
</organism>
<feature type="domain" description="Tryptophan synthase beta chain-like PALP" evidence="6">
    <location>
        <begin position="128"/>
        <end position="354"/>
    </location>
</feature>
<dbReference type="GO" id="GO:0009088">
    <property type="term" value="P:threonine biosynthetic process"/>
    <property type="evidence" value="ECO:0007669"/>
    <property type="project" value="UniProtKB-UniRule"/>
</dbReference>
<dbReference type="Gene3D" id="3.90.1380.10">
    <property type="entry name" value="Threonine synthase, N-terminal domain"/>
    <property type="match status" value="1"/>
</dbReference>
<dbReference type="GO" id="GO:0005737">
    <property type="term" value="C:cytoplasm"/>
    <property type="evidence" value="ECO:0007669"/>
    <property type="project" value="TreeGrafter"/>
</dbReference>
<dbReference type="CDD" id="cd01560">
    <property type="entry name" value="Thr-synth_2"/>
    <property type="match status" value="1"/>
</dbReference>
<dbReference type="EC" id="4.2.3.1" evidence="4"/>
<dbReference type="Pfam" id="PF24857">
    <property type="entry name" value="THR4_C"/>
    <property type="match status" value="1"/>
</dbReference>
<comment type="similarity">
    <text evidence="2">Belongs to the threonine synthase family.</text>
</comment>
<dbReference type="SUPFAM" id="SSF53686">
    <property type="entry name" value="Tryptophan synthase beta subunit-like PLP-dependent enzymes"/>
    <property type="match status" value="1"/>
</dbReference>
<dbReference type="InterPro" id="IPR001926">
    <property type="entry name" value="TrpB-like_PALP"/>
</dbReference>
<keyword evidence="8" id="KW-0456">Lyase</keyword>
<protein>
    <recommendedName>
        <fullName evidence="4">Threonine synthase</fullName>
        <ecNumber evidence="4">4.2.3.1</ecNumber>
    </recommendedName>
</protein>
<sequence>MVAPPQGCPCSRIDLGAFGNPTIRGGYNVTTFHSTRSTTDSLTSKQAIRQGIAADGGLFVTDALGETRVDVAQLVGKSYQDIAVTVLGALLPDFSEAELRECVEAAYGPQWGDGAITPLKPLGEDWVLELFHGPTSAFKDVALQILPRFMARTTPADGDADEKIMIVTATSGDTGKAALAGFADAPGTGITVFYPQGKVSQVQELQMTTQTGSNVTVCAVEGNFDDAQSAVKRIFGDRDLAARLAGDAHVRLSSANSINVGRLVPQVVYYFSAYVQLVERGAIALGDEVEFCVPTGNFGDILAGYYAKLLGLPVKHLIVASDRNNVLFEFLTTGTYNRQRPFFQTISPSMDILISSNLERMLYYMSDKDSRLISMLMNDLNQWGAYEIPDEMLARIRHVFGCGWADEDQVRESIRDCWERNRYVIDPHTACGYFVLRQMPRDPSVPRVLLSTASPYKFPRVVNESLGFEATGTDFACMDVLARETGTTAPAALRGLENAAVRFDDVVAIDGMAGVVERAAHAL</sequence>
<dbReference type="PANTHER" id="PTHR43515">
    <property type="entry name" value="THREONINE SYNTHASE-LIKE 1"/>
    <property type="match status" value="1"/>
</dbReference>
<feature type="modified residue" description="N6-(pyridoxal phosphate)lysine" evidence="5">
    <location>
        <position position="139"/>
    </location>
</feature>
<comment type="caution">
    <text evidence="8">The sequence shown here is derived from an EMBL/GenBank/DDBJ whole genome shotgun (WGS) entry which is preliminary data.</text>
</comment>
<evidence type="ECO:0000256" key="4">
    <source>
        <dbReference type="NCBIfam" id="TIGR00260"/>
    </source>
</evidence>
<gene>
    <name evidence="8" type="ORF">BPULL_1004</name>
</gene>
<evidence type="ECO:0000259" key="6">
    <source>
        <dbReference type="Pfam" id="PF00291"/>
    </source>
</evidence>
<evidence type="ECO:0000256" key="3">
    <source>
        <dbReference type="ARBA" id="ARBA00022898"/>
    </source>
</evidence>
<name>A0A7V8HR12_9BIFI</name>